<comment type="caution">
    <text evidence="2">The sequence shown here is derived from an EMBL/GenBank/DDBJ whole genome shotgun (WGS) entry which is preliminary data.</text>
</comment>
<dbReference type="AlphaFoldDB" id="A0A2P7NRN1"/>
<dbReference type="Pfam" id="PF14417">
    <property type="entry name" value="MEDS"/>
    <property type="match status" value="1"/>
</dbReference>
<sequence>MKKYSGLEILTDPAAGNHIVKVCHDAATRAEAVTYYIEKGLSNEEAVIVIARPELRKAVIALMEMQGLNVPLLKEQGKLKFFDAEFLLSNLLVKDEVDLNAFQKFIGVPIQTAKRKYGKVRAFGEMVDVLWKTGRNDTALQLEDLWNQLLQSHQFSLLHTYSVENLDPNNYEESLELICRCHTHHISAQKHDPSDFTIGEAMSDIFGIAWNRVMKKIITQKNSIQMPPVA</sequence>
<organism evidence="2 3">
    <name type="scientific">Nitrosomonas supralitoralis</name>
    <dbReference type="NCBI Taxonomy" id="2116706"/>
    <lineage>
        <taxon>Bacteria</taxon>
        <taxon>Pseudomonadati</taxon>
        <taxon>Pseudomonadota</taxon>
        <taxon>Betaproteobacteria</taxon>
        <taxon>Nitrosomonadales</taxon>
        <taxon>Nitrosomonadaceae</taxon>
        <taxon>Nitrosomonas</taxon>
    </lineage>
</organism>
<name>A0A2P7NRN1_9PROT</name>
<dbReference type="Proteomes" id="UP000241912">
    <property type="component" value="Unassembled WGS sequence"/>
</dbReference>
<dbReference type="EMBL" id="PXXU01000068">
    <property type="protein sequence ID" value="PSJ16141.1"/>
    <property type="molecule type" value="Genomic_DNA"/>
</dbReference>
<gene>
    <name evidence="2" type="ORF">C7H79_15110</name>
</gene>
<dbReference type="RefSeq" id="WP_106708131.1">
    <property type="nucleotide sequence ID" value="NZ_PXXU01000068.1"/>
</dbReference>
<evidence type="ECO:0000313" key="3">
    <source>
        <dbReference type="Proteomes" id="UP000241912"/>
    </source>
</evidence>
<accession>A0A2P7NRN1</accession>
<feature type="domain" description="MEDS" evidence="1">
    <location>
        <begin position="18"/>
        <end position="175"/>
    </location>
</feature>
<dbReference type="OrthoDB" id="9782655at2"/>
<reference evidence="2 3" key="1">
    <citation type="submission" date="2018-03" db="EMBL/GenBank/DDBJ databases">
        <title>Draft genome of Nitrosomonas supralitoralis APG5.</title>
        <authorList>
            <person name="Urakawa H."/>
            <person name="Lopez J.V."/>
        </authorList>
    </citation>
    <scope>NUCLEOTIDE SEQUENCE [LARGE SCALE GENOMIC DNA]</scope>
    <source>
        <strain evidence="2 3">APG5</strain>
    </source>
</reference>
<keyword evidence="3" id="KW-1185">Reference proteome</keyword>
<proteinExistence type="predicted"/>
<evidence type="ECO:0000313" key="2">
    <source>
        <dbReference type="EMBL" id="PSJ16141.1"/>
    </source>
</evidence>
<protein>
    <recommendedName>
        <fullName evidence="1">MEDS domain-containing protein</fullName>
    </recommendedName>
</protein>
<dbReference type="InterPro" id="IPR025847">
    <property type="entry name" value="MEDS_domain"/>
</dbReference>
<evidence type="ECO:0000259" key="1">
    <source>
        <dbReference type="Pfam" id="PF14417"/>
    </source>
</evidence>